<dbReference type="RefSeq" id="WP_090548794.1">
    <property type="nucleotide sequence ID" value="NZ_FNFP01000001.1"/>
</dbReference>
<dbReference type="GO" id="GO:0000162">
    <property type="term" value="P:L-tryptophan biosynthetic process"/>
    <property type="evidence" value="ECO:0007669"/>
    <property type="project" value="TreeGrafter"/>
</dbReference>
<dbReference type="Pfam" id="PF00977">
    <property type="entry name" value="His_biosynth"/>
    <property type="match status" value="1"/>
</dbReference>
<evidence type="ECO:0000313" key="16">
    <source>
        <dbReference type="Proteomes" id="UP000198718"/>
    </source>
</evidence>
<evidence type="ECO:0000256" key="8">
    <source>
        <dbReference type="ARBA" id="ARBA00022605"/>
    </source>
</evidence>
<dbReference type="FunFam" id="3.20.20.70:FF:000009">
    <property type="entry name" value="1-(5-phosphoribosyl)-5-[(5-phosphoribosylamino)methylideneamino] imidazole-4-carboxamide isomerase"/>
    <property type="match status" value="1"/>
</dbReference>
<evidence type="ECO:0000256" key="12">
    <source>
        <dbReference type="HAMAP-Rule" id="MF_01014"/>
    </source>
</evidence>
<dbReference type="NCBIfam" id="TIGR00007">
    <property type="entry name" value="1-(5-phosphoribosyl)-5-[(5-phosphoribosylamino)methylideneamino]imidazole-4-carboxamide isomerase"/>
    <property type="match status" value="1"/>
</dbReference>
<gene>
    <name evidence="12" type="primary">hisA</name>
    <name evidence="15" type="ORF">SAMN05660472_00114</name>
</gene>
<keyword evidence="10 12" id="KW-0413">Isomerase</keyword>
<sequence>MIIYPAIDIKEGKCVRLTQGKFTEEKIYFQQPKDVAKMWQEKGAEVLHIVDLDGALQGISKNLSVIKEILEAVDIPIQVGGGIRNKQTLEVLFDIGVEKIILGTKAIEDKGFLKELVEKYDRKIIVSIDAKEGYVATDGWTKASGVRAIDLAAEMEEMGVKTIIYTDIARDGMLKGPNFESIQDLQERTRVDIIASGGVTSMEDLQKLSTIGVAGAIVGKALYEGKIDLEKVKEGC</sequence>
<evidence type="ECO:0000256" key="11">
    <source>
        <dbReference type="ARBA" id="ARBA00030547"/>
    </source>
</evidence>
<dbReference type="Proteomes" id="UP000198718">
    <property type="component" value="Unassembled WGS sequence"/>
</dbReference>
<dbReference type="EMBL" id="FNFP01000001">
    <property type="protein sequence ID" value="SDJ85408.1"/>
    <property type="molecule type" value="Genomic_DNA"/>
</dbReference>
<evidence type="ECO:0000256" key="7">
    <source>
        <dbReference type="ARBA" id="ARBA00022490"/>
    </source>
</evidence>
<comment type="subcellular location">
    <subcellularLocation>
        <location evidence="2 12 14">Cytoplasm</location>
    </subcellularLocation>
</comment>
<dbReference type="InterPro" id="IPR011060">
    <property type="entry name" value="RibuloseP-bd_barrel"/>
</dbReference>
<keyword evidence="8 12" id="KW-0028">Amino-acid biosynthesis</keyword>
<feature type="active site" description="Proton acceptor" evidence="12">
    <location>
        <position position="8"/>
    </location>
</feature>
<evidence type="ECO:0000256" key="10">
    <source>
        <dbReference type="ARBA" id="ARBA00023235"/>
    </source>
</evidence>
<dbReference type="Gene3D" id="3.20.20.70">
    <property type="entry name" value="Aldolase class I"/>
    <property type="match status" value="1"/>
</dbReference>
<organism evidence="15 16">
    <name type="scientific">Natronincola ferrireducens</name>
    <dbReference type="NCBI Taxonomy" id="393762"/>
    <lineage>
        <taxon>Bacteria</taxon>
        <taxon>Bacillati</taxon>
        <taxon>Bacillota</taxon>
        <taxon>Clostridia</taxon>
        <taxon>Peptostreptococcales</taxon>
        <taxon>Natronincolaceae</taxon>
        <taxon>Natronincola</taxon>
    </lineage>
</organism>
<dbReference type="GO" id="GO:0000105">
    <property type="term" value="P:L-histidine biosynthetic process"/>
    <property type="evidence" value="ECO:0007669"/>
    <property type="project" value="UniProtKB-UniRule"/>
</dbReference>
<evidence type="ECO:0000256" key="2">
    <source>
        <dbReference type="ARBA" id="ARBA00004496"/>
    </source>
</evidence>
<keyword evidence="7 12" id="KW-0963">Cytoplasm</keyword>
<evidence type="ECO:0000256" key="14">
    <source>
        <dbReference type="RuleBase" id="RU003658"/>
    </source>
</evidence>
<dbReference type="InterPro" id="IPR044524">
    <property type="entry name" value="Isoase_HisA-like"/>
</dbReference>
<keyword evidence="16" id="KW-1185">Reference proteome</keyword>
<dbReference type="PANTHER" id="PTHR43090:SF2">
    <property type="entry name" value="1-(5-PHOSPHORIBOSYL)-5-[(5-PHOSPHORIBOSYLAMINO)METHYLIDENEAMINO] IMIDAZOLE-4-CARBOXAMIDE ISOMERASE"/>
    <property type="match status" value="1"/>
</dbReference>
<dbReference type="OrthoDB" id="9807749at2"/>
<dbReference type="InterPro" id="IPR006063">
    <property type="entry name" value="HisA_bact_arch"/>
</dbReference>
<dbReference type="UniPathway" id="UPA00031">
    <property type="reaction ID" value="UER00009"/>
</dbReference>
<dbReference type="SUPFAM" id="SSF51366">
    <property type="entry name" value="Ribulose-phoshate binding barrel"/>
    <property type="match status" value="1"/>
</dbReference>
<evidence type="ECO:0000256" key="5">
    <source>
        <dbReference type="ARBA" id="ARBA00012550"/>
    </source>
</evidence>
<dbReference type="NCBIfam" id="NF010112">
    <property type="entry name" value="PRK13585.1"/>
    <property type="match status" value="1"/>
</dbReference>
<evidence type="ECO:0000313" key="15">
    <source>
        <dbReference type="EMBL" id="SDJ85408.1"/>
    </source>
</evidence>
<proteinExistence type="inferred from homology"/>
<evidence type="ECO:0000256" key="1">
    <source>
        <dbReference type="ARBA" id="ARBA00000901"/>
    </source>
</evidence>
<evidence type="ECO:0000256" key="9">
    <source>
        <dbReference type="ARBA" id="ARBA00023102"/>
    </source>
</evidence>
<reference evidence="15 16" key="1">
    <citation type="submission" date="2016-10" db="EMBL/GenBank/DDBJ databases">
        <authorList>
            <person name="de Groot N.N."/>
        </authorList>
    </citation>
    <scope>NUCLEOTIDE SEQUENCE [LARGE SCALE GENOMIC DNA]</scope>
    <source>
        <strain evidence="15 16">DSM 18346</strain>
    </source>
</reference>
<dbReference type="InterPro" id="IPR023016">
    <property type="entry name" value="HisA/PriA"/>
</dbReference>
<comment type="similarity">
    <text evidence="4 12 13">Belongs to the HisA/HisF family.</text>
</comment>
<evidence type="ECO:0000256" key="6">
    <source>
        <dbReference type="ARBA" id="ARBA00018464"/>
    </source>
</evidence>
<dbReference type="GO" id="GO:0005737">
    <property type="term" value="C:cytoplasm"/>
    <property type="evidence" value="ECO:0007669"/>
    <property type="project" value="UniProtKB-SubCell"/>
</dbReference>
<dbReference type="PANTHER" id="PTHR43090">
    <property type="entry name" value="1-(5-PHOSPHORIBOSYL)-5-[(5-PHOSPHORIBOSYLAMINO)METHYLIDENEAMINO] IMIDAZOLE-4-CARBOXAMIDE ISOMERASE"/>
    <property type="match status" value="1"/>
</dbReference>
<dbReference type="STRING" id="393762.SAMN05660472_00114"/>
<dbReference type="EC" id="5.3.1.16" evidence="5 12"/>
<dbReference type="GO" id="GO:0003949">
    <property type="term" value="F:1-(5-phosphoribosyl)-5-[(5-phosphoribosylamino)methylideneamino]imidazole-4-carboxamide isomerase activity"/>
    <property type="evidence" value="ECO:0007669"/>
    <property type="project" value="UniProtKB-UniRule"/>
</dbReference>
<comment type="pathway">
    <text evidence="3 12 14">Amino-acid biosynthesis; L-histidine biosynthesis; L-histidine from 5-phospho-alpha-D-ribose 1-diphosphate: step 4/9.</text>
</comment>
<keyword evidence="9 12" id="KW-0368">Histidine biosynthesis</keyword>
<protein>
    <recommendedName>
        <fullName evidence="6 12">1-(5-phosphoribosyl)-5-[(5-phosphoribosylamino)methylideneamino] imidazole-4-carboxamide isomerase</fullName>
        <ecNumber evidence="5 12">5.3.1.16</ecNumber>
    </recommendedName>
    <alternativeName>
        <fullName evidence="11 12">Phosphoribosylformimino-5-aminoimidazole carboxamide ribotide isomerase</fullName>
    </alternativeName>
</protein>
<evidence type="ECO:0000256" key="13">
    <source>
        <dbReference type="RuleBase" id="RU003657"/>
    </source>
</evidence>
<dbReference type="CDD" id="cd04732">
    <property type="entry name" value="HisA"/>
    <property type="match status" value="1"/>
</dbReference>
<comment type="catalytic activity">
    <reaction evidence="1 12 14">
        <text>1-(5-phospho-beta-D-ribosyl)-5-[(5-phospho-beta-D-ribosylamino)methylideneamino]imidazole-4-carboxamide = 5-[(5-phospho-1-deoxy-D-ribulos-1-ylimino)methylamino]-1-(5-phospho-beta-D-ribosyl)imidazole-4-carboxamide</text>
        <dbReference type="Rhea" id="RHEA:15469"/>
        <dbReference type="ChEBI" id="CHEBI:58435"/>
        <dbReference type="ChEBI" id="CHEBI:58525"/>
        <dbReference type="EC" id="5.3.1.16"/>
    </reaction>
</comment>
<dbReference type="AlphaFoldDB" id="A0A1G8X446"/>
<evidence type="ECO:0000256" key="3">
    <source>
        <dbReference type="ARBA" id="ARBA00005133"/>
    </source>
</evidence>
<dbReference type="HAMAP" id="MF_01014">
    <property type="entry name" value="HisA"/>
    <property type="match status" value="1"/>
</dbReference>
<evidence type="ECO:0000256" key="4">
    <source>
        <dbReference type="ARBA" id="ARBA00009667"/>
    </source>
</evidence>
<dbReference type="InterPro" id="IPR013785">
    <property type="entry name" value="Aldolase_TIM"/>
</dbReference>
<dbReference type="InterPro" id="IPR006062">
    <property type="entry name" value="His_biosynth"/>
</dbReference>
<feature type="active site" description="Proton donor" evidence="12">
    <location>
        <position position="129"/>
    </location>
</feature>
<accession>A0A1G8X446</accession>
<name>A0A1G8X446_9FIRM</name>